<feature type="transmembrane region" description="Helical" evidence="1">
    <location>
        <begin position="74"/>
        <end position="101"/>
    </location>
</feature>
<feature type="signal peptide" evidence="2">
    <location>
        <begin position="1"/>
        <end position="17"/>
    </location>
</feature>
<proteinExistence type="predicted"/>
<comment type="caution">
    <text evidence="3">The sequence shown here is derived from an EMBL/GenBank/DDBJ whole genome shotgun (WGS) entry which is preliminary data.</text>
</comment>
<gene>
    <name evidence="3" type="ORF">CHU93_13735</name>
</gene>
<feature type="transmembrane region" description="Helical" evidence="1">
    <location>
        <begin position="40"/>
        <end position="62"/>
    </location>
</feature>
<feature type="transmembrane region" description="Helical" evidence="1">
    <location>
        <begin position="280"/>
        <end position="305"/>
    </location>
</feature>
<feature type="transmembrane region" description="Helical" evidence="1">
    <location>
        <begin position="217"/>
        <end position="236"/>
    </location>
</feature>
<dbReference type="Proteomes" id="UP000216991">
    <property type="component" value="Unassembled WGS sequence"/>
</dbReference>
<feature type="chain" id="PRO_5012829820" description="Sulphur transport domain-containing protein" evidence="2">
    <location>
        <begin position="18"/>
        <end position="314"/>
    </location>
</feature>
<evidence type="ECO:0008006" key="5">
    <source>
        <dbReference type="Google" id="ProtNLM"/>
    </source>
</evidence>
<evidence type="ECO:0000313" key="3">
    <source>
        <dbReference type="EMBL" id="OYQ25313.1"/>
    </source>
</evidence>
<dbReference type="EMBL" id="NOXT01000122">
    <property type="protein sequence ID" value="OYQ25313.1"/>
    <property type="molecule type" value="Genomic_DNA"/>
</dbReference>
<sequence>MMLMLACLLAAAVVGFAAHQGGTCGVVAVRRWRVARDARLLMGFAVAGGAATLVCLPVAWALGRGGQLPGNAPLALPLLLGAVLLGTGALVNGACMVGSLWRMGNGELHLIGLPLGIVAGDALGRLLGWRVELPPSRFAQPDGAGLMLVLAGAVVLMLAGRWLARQGADARRLAVTMAAMGAAGSLLFVALPGWSWADVVNARARAWAGGTAVADTAGLRAALATLAGALASGWMTGQLHLKWRGWPALGRSLAGGVLMMLGIGLIPGGNDALLLGSAPAGAATALLAFALMNLTILLLGALPAINRAAPAGRH</sequence>
<accession>A0A255Y860</accession>
<keyword evidence="1" id="KW-0812">Transmembrane</keyword>
<dbReference type="Pfam" id="PF04143">
    <property type="entry name" value="Sulf_transp"/>
    <property type="match status" value="1"/>
</dbReference>
<dbReference type="InterPro" id="IPR007272">
    <property type="entry name" value="Sulf_transp_TsuA/YedE"/>
</dbReference>
<dbReference type="RefSeq" id="WP_094474740.1">
    <property type="nucleotide sequence ID" value="NZ_NOXT01000122.1"/>
</dbReference>
<keyword evidence="2" id="KW-0732">Signal</keyword>
<feature type="transmembrane region" description="Helical" evidence="1">
    <location>
        <begin position="248"/>
        <end position="268"/>
    </location>
</feature>
<organism evidence="3 4">
    <name type="scientific">Sandarakinorhabdus cyanobacteriorum</name>
    <dbReference type="NCBI Taxonomy" id="1981098"/>
    <lineage>
        <taxon>Bacteria</taxon>
        <taxon>Pseudomonadati</taxon>
        <taxon>Pseudomonadota</taxon>
        <taxon>Alphaproteobacteria</taxon>
        <taxon>Sphingomonadales</taxon>
        <taxon>Sphingosinicellaceae</taxon>
        <taxon>Sandarakinorhabdus</taxon>
    </lineage>
</organism>
<feature type="transmembrane region" description="Helical" evidence="1">
    <location>
        <begin position="175"/>
        <end position="197"/>
    </location>
</feature>
<protein>
    <recommendedName>
        <fullName evidence="5">Sulphur transport domain-containing protein</fullName>
    </recommendedName>
</protein>
<dbReference type="AlphaFoldDB" id="A0A255Y860"/>
<feature type="transmembrane region" description="Helical" evidence="1">
    <location>
        <begin position="143"/>
        <end position="163"/>
    </location>
</feature>
<reference evidence="3 4" key="1">
    <citation type="submission" date="2017-07" db="EMBL/GenBank/DDBJ databases">
        <title>Sandarakinorhabdus cyanobacteriorum sp. nov., a novel bacterium isolated from cyanobacterial aggregates in a eutrophic lake.</title>
        <authorList>
            <person name="Cai H."/>
        </authorList>
    </citation>
    <scope>NUCLEOTIDE SEQUENCE [LARGE SCALE GENOMIC DNA]</scope>
    <source>
        <strain evidence="3 4">TH057</strain>
    </source>
</reference>
<name>A0A255Y860_9SPHN</name>
<keyword evidence="1" id="KW-1133">Transmembrane helix</keyword>
<dbReference type="OrthoDB" id="8445931at2"/>
<keyword evidence="1" id="KW-0472">Membrane</keyword>
<evidence type="ECO:0000256" key="1">
    <source>
        <dbReference type="SAM" id="Phobius"/>
    </source>
</evidence>
<evidence type="ECO:0000256" key="2">
    <source>
        <dbReference type="SAM" id="SignalP"/>
    </source>
</evidence>
<evidence type="ECO:0000313" key="4">
    <source>
        <dbReference type="Proteomes" id="UP000216991"/>
    </source>
</evidence>
<keyword evidence="4" id="KW-1185">Reference proteome</keyword>